<feature type="region of interest" description="Disordered" evidence="3">
    <location>
        <begin position="1"/>
        <end position="55"/>
    </location>
</feature>
<proteinExistence type="inferred from homology"/>
<evidence type="ECO:0000256" key="2">
    <source>
        <dbReference type="PIRNR" id="PIRNR026508"/>
    </source>
</evidence>
<dbReference type="Pfam" id="PF05816">
    <property type="entry name" value="TelA"/>
    <property type="match status" value="1"/>
</dbReference>
<dbReference type="PIRSF" id="PIRSF026508">
    <property type="entry name" value="TelA"/>
    <property type="match status" value="1"/>
</dbReference>
<evidence type="ECO:0000256" key="3">
    <source>
        <dbReference type="SAM" id="MobiDB-lite"/>
    </source>
</evidence>
<dbReference type="Proteomes" id="UP001157960">
    <property type="component" value="Unassembled WGS sequence"/>
</dbReference>
<comment type="similarity">
    <text evidence="1 2">Belongs to the TelA family.</text>
</comment>
<dbReference type="RefSeq" id="WP_283423752.1">
    <property type="nucleotide sequence ID" value="NZ_FXTZ01000019.1"/>
</dbReference>
<dbReference type="InterPro" id="IPR008863">
    <property type="entry name" value="Toxic_anion-R_TelA"/>
</dbReference>
<accession>A0ABY1PME7</accession>
<evidence type="ECO:0000256" key="1">
    <source>
        <dbReference type="ARBA" id="ARBA00005541"/>
    </source>
</evidence>
<sequence length="389" mass="43804">MDNQPNQPIDPLGSIEPLKTFEPTPMDTPPAQAQSTPPAPLVDREGNVNITQLPSEERQKYEVLADSIDETNPGSIVNFGADLQRTLSNQSDSFLGNVRRSNSGEVGELINNLLVELNYVDVEELNQNKFKSFLSKLPFMKNVMTQIENLFAKYDKIISNIDQISYKVNAGIITSTKDNAVLQTIFESNINAIKQIEELVIAGNLRMEKASTELAAMEAAPQNYQDYQIADKRDFIARLDRRLADLKVVRLIMMQSLPQIRLVQNNNVSIAEKAQTILTTTLPLWKNQLSLAVAMYRQQQNIEIQQKVSSTTEEILRKNAERLGQNSINVARANEQTVVSIETLRETTSKLINTLNEVKQIQKQGAEGRRKLDQDLMTLEHELKANVRG</sequence>
<dbReference type="EMBL" id="FXTZ01000019">
    <property type="protein sequence ID" value="SMP35004.1"/>
    <property type="molecule type" value="Genomic_DNA"/>
</dbReference>
<organism evidence="4 5">
    <name type="scientific">Chryseobacterium profundimaris</name>
    <dbReference type="NCBI Taxonomy" id="1387275"/>
    <lineage>
        <taxon>Bacteria</taxon>
        <taxon>Pseudomonadati</taxon>
        <taxon>Bacteroidota</taxon>
        <taxon>Flavobacteriia</taxon>
        <taxon>Flavobacteriales</taxon>
        <taxon>Weeksellaceae</taxon>
        <taxon>Chryseobacterium group</taxon>
        <taxon>Chryseobacterium</taxon>
    </lineage>
</organism>
<protein>
    <submittedName>
        <fullName evidence="4">Uncharacterized conserved protein YaaN involved in tellurite resistance</fullName>
    </submittedName>
</protein>
<dbReference type="PANTHER" id="PTHR38432:SF1">
    <property type="entry name" value="TELA-LIKE PROTEIN SAOUHSC_01408"/>
    <property type="match status" value="1"/>
</dbReference>
<comment type="caution">
    <text evidence="4">The sequence shown here is derived from an EMBL/GenBank/DDBJ whole genome shotgun (WGS) entry which is preliminary data.</text>
</comment>
<gene>
    <name evidence="4" type="ORF">SAMN06264346_11961</name>
</gene>
<keyword evidence="5" id="KW-1185">Reference proteome</keyword>
<name>A0ABY1PME7_9FLAO</name>
<reference evidence="4 5" key="1">
    <citation type="submission" date="2017-05" db="EMBL/GenBank/DDBJ databases">
        <authorList>
            <person name="Varghese N."/>
            <person name="Submissions S."/>
        </authorList>
    </citation>
    <scope>NUCLEOTIDE SEQUENCE [LARGE SCALE GENOMIC DNA]</scope>
    <source>
        <strain evidence="4 5">DSM 28214</strain>
    </source>
</reference>
<evidence type="ECO:0000313" key="4">
    <source>
        <dbReference type="EMBL" id="SMP35004.1"/>
    </source>
</evidence>
<dbReference type="PANTHER" id="PTHR38432">
    <property type="entry name" value="TELA-LIKE PROTEIN SAOUHSC_01408"/>
    <property type="match status" value="1"/>
</dbReference>
<evidence type="ECO:0000313" key="5">
    <source>
        <dbReference type="Proteomes" id="UP001157960"/>
    </source>
</evidence>